<dbReference type="Gene3D" id="2.60.40.10">
    <property type="entry name" value="Immunoglobulins"/>
    <property type="match status" value="1"/>
</dbReference>
<dbReference type="InterPro" id="IPR017853">
    <property type="entry name" value="GH"/>
</dbReference>
<dbReference type="SMART" id="SM00642">
    <property type="entry name" value="Aamy"/>
    <property type="match status" value="1"/>
</dbReference>
<dbReference type="InterPro" id="IPR045857">
    <property type="entry name" value="O16G_dom_2"/>
</dbReference>
<dbReference type="PANTHER" id="PTHR10357:SF210">
    <property type="entry name" value="MALTODEXTRIN GLUCOSIDASE"/>
    <property type="match status" value="1"/>
</dbReference>
<keyword evidence="2" id="KW-0326">Glycosidase</keyword>
<name>A0A401IVB6_9LACO</name>
<dbReference type="GO" id="GO:0004553">
    <property type="term" value="F:hydrolase activity, hydrolyzing O-glycosyl compounds"/>
    <property type="evidence" value="ECO:0007669"/>
    <property type="project" value="InterPro"/>
</dbReference>
<evidence type="ECO:0000313" key="5">
    <source>
        <dbReference type="Proteomes" id="UP000286848"/>
    </source>
</evidence>
<accession>A0A401IVB6</accession>
<dbReference type="Pfam" id="PF02903">
    <property type="entry name" value="Alpha-amylase_N"/>
    <property type="match status" value="1"/>
</dbReference>
<dbReference type="InterPro" id="IPR004185">
    <property type="entry name" value="Glyco_hydro_13_lg-like_dom"/>
</dbReference>
<evidence type="ECO:0000259" key="3">
    <source>
        <dbReference type="SMART" id="SM00642"/>
    </source>
</evidence>
<sequence>MEKSAIFHNSQSAMAFETGVNSVTIRLKSKHDDLTRVELLYSDLYAPAADNGGWRPHVASMKRVLQSSETDYWSATVELSKTRRLKYAFHLIASSGEEYLYDFHKIENYTANSLMGVAAFVLPYSYPNQAFKQSAWTQNTVWYHLLIDRFSDGDSRLDPADSSEWGSEEPTDTNFFGGDLQGIRDRLDYIAKLGVNGLILSPIFAAFSNHKYDTADFYSIDQAYGSKETFKRLVDDAHQHGMRIVLELELDHLMDFSIQWQDVKQKGTDSQFFDWFLIDSLPLDFTGTEDPAFSPDISYRVHANNPHEPKLNLRNRQVLRYWCDLANYWVESFDIDGFKIMDPEELDPSFLQSLTASLHRLKPALCLLGTSNSFTPNLLEERSLDVVVDQDLTQILADYFITQKTNAAEMVVSLNDNLMKYATPVQKSLILQLDGPFSSRLLAQCQEDPELVRLLLAFSYLLPVSPSLYYGTEVGLKGGDVPANRECLPWKAGQQDQTMLRFVKLLGEFHARYSMLLKEGTLDWGQLSNKNNFVSFTRRWNGKCIFALFNLGYGSIKFVFPPQSKLLISQNLLKDQNRIGHNGFVIVEA</sequence>
<dbReference type="AlphaFoldDB" id="A0A401IVB6"/>
<evidence type="ECO:0000256" key="2">
    <source>
        <dbReference type="ARBA" id="ARBA00023295"/>
    </source>
</evidence>
<dbReference type="InterPro" id="IPR013783">
    <property type="entry name" value="Ig-like_fold"/>
</dbReference>
<reference evidence="4 5" key="1">
    <citation type="journal article" date="2019" name="Int. J. Syst. Evol. Microbiol.">
        <title>Lactobacillus salitolerans sp. nov., a novel lactic acid bacterium isolated from spent mushroom substrates.</title>
        <authorList>
            <person name="Tohno M."/>
            <person name="Tanizawa Y."/>
            <person name="Kojima Y."/>
            <person name="Sakamoto M."/>
            <person name="Nakamura Y."/>
            <person name="Ohkuma M."/>
            <person name="Kobayashi H."/>
        </authorList>
    </citation>
    <scope>NUCLEOTIDE SEQUENCE [LARGE SCALE GENOMIC DNA]</scope>
    <source>
        <strain evidence="4 5">YK43</strain>
    </source>
</reference>
<protein>
    <submittedName>
        <fullName evidence="4">Alpha-amylase</fullName>
    </submittedName>
</protein>
<dbReference type="SUPFAM" id="SSF51445">
    <property type="entry name" value="(Trans)glycosidases"/>
    <property type="match status" value="1"/>
</dbReference>
<dbReference type="Pfam" id="PF00128">
    <property type="entry name" value="Alpha-amylase"/>
    <property type="match status" value="1"/>
</dbReference>
<comment type="caution">
    <text evidence="4">The sequence shown here is derived from an EMBL/GenBank/DDBJ whole genome shotgun (WGS) entry which is preliminary data.</text>
</comment>
<dbReference type="OrthoDB" id="9761875at2"/>
<evidence type="ECO:0000313" key="4">
    <source>
        <dbReference type="EMBL" id="GBG95472.1"/>
    </source>
</evidence>
<evidence type="ECO:0000256" key="1">
    <source>
        <dbReference type="ARBA" id="ARBA00022801"/>
    </source>
</evidence>
<proteinExistence type="predicted"/>
<dbReference type="Gene3D" id="3.20.20.80">
    <property type="entry name" value="Glycosidases"/>
    <property type="match status" value="1"/>
</dbReference>
<dbReference type="CDD" id="cd02857">
    <property type="entry name" value="E_set_CDase_PDE_N"/>
    <property type="match status" value="1"/>
</dbReference>
<feature type="domain" description="Glycosyl hydrolase family 13 catalytic" evidence="3">
    <location>
        <begin position="144"/>
        <end position="510"/>
    </location>
</feature>
<gene>
    <name evidence="4" type="ORF">LFYK43_19310</name>
</gene>
<keyword evidence="5" id="KW-1185">Reference proteome</keyword>
<dbReference type="EMBL" id="BFFP01000037">
    <property type="protein sequence ID" value="GBG95472.1"/>
    <property type="molecule type" value="Genomic_DNA"/>
</dbReference>
<dbReference type="GO" id="GO:0005975">
    <property type="term" value="P:carbohydrate metabolic process"/>
    <property type="evidence" value="ECO:0007669"/>
    <property type="project" value="InterPro"/>
</dbReference>
<dbReference type="InterPro" id="IPR006047">
    <property type="entry name" value="GH13_cat_dom"/>
</dbReference>
<dbReference type="RefSeq" id="WP_124977806.1">
    <property type="nucleotide sequence ID" value="NZ_BFFP01000037.1"/>
</dbReference>
<dbReference type="InterPro" id="IPR014756">
    <property type="entry name" value="Ig_E-set"/>
</dbReference>
<dbReference type="SUPFAM" id="SSF81296">
    <property type="entry name" value="E set domains"/>
    <property type="match status" value="1"/>
</dbReference>
<organism evidence="4 5">
    <name type="scientific">Ligilactobacillus salitolerans</name>
    <dbReference type="NCBI Taxonomy" id="1808352"/>
    <lineage>
        <taxon>Bacteria</taxon>
        <taxon>Bacillati</taxon>
        <taxon>Bacillota</taxon>
        <taxon>Bacilli</taxon>
        <taxon>Lactobacillales</taxon>
        <taxon>Lactobacillaceae</taxon>
        <taxon>Ligilactobacillus</taxon>
    </lineage>
</organism>
<dbReference type="Gene3D" id="3.90.400.10">
    <property type="entry name" value="Oligo-1,6-glucosidase, Domain 2"/>
    <property type="match status" value="1"/>
</dbReference>
<dbReference type="PANTHER" id="PTHR10357">
    <property type="entry name" value="ALPHA-AMYLASE FAMILY MEMBER"/>
    <property type="match status" value="1"/>
</dbReference>
<keyword evidence="1" id="KW-0378">Hydrolase</keyword>
<dbReference type="Proteomes" id="UP000286848">
    <property type="component" value="Unassembled WGS sequence"/>
</dbReference>